<keyword evidence="4" id="KW-1185">Reference proteome</keyword>
<dbReference type="RefSeq" id="WP_125983176.1">
    <property type="nucleotide sequence ID" value="NZ_NGJS01000002.1"/>
</dbReference>
<dbReference type="AlphaFoldDB" id="A0A430A1I0"/>
<accession>A0A430A1I0</accession>
<feature type="domain" description="Beta-lactamase class A catalytic" evidence="2">
    <location>
        <begin position="172"/>
        <end position="372"/>
    </location>
</feature>
<dbReference type="PANTHER" id="PTHR35333">
    <property type="entry name" value="BETA-LACTAMASE"/>
    <property type="match status" value="1"/>
</dbReference>
<gene>
    <name evidence="3" type="ORF">CBF37_02700</name>
</gene>
<protein>
    <recommendedName>
        <fullName evidence="2">Beta-lactamase class A catalytic domain-containing protein</fullName>
    </recommendedName>
</protein>
<organism evidence="3 4">
    <name type="scientific">Vagococcus vulneris</name>
    <dbReference type="NCBI Taxonomy" id="1977869"/>
    <lineage>
        <taxon>Bacteria</taxon>
        <taxon>Bacillati</taxon>
        <taxon>Bacillota</taxon>
        <taxon>Bacilli</taxon>
        <taxon>Lactobacillales</taxon>
        <taxon>Enterococcaceae</taxon>
        <taxon>Vagococcus</taxon>
    </lineage>
</organism>
<proteinExistence type="predicted"/>
<dbReference type="GO" id="GO:0046677">
    <property type="term" value="P:response to antibiotic"/>
    <property type="evidence" value="ECO:0007669"/>
    <property type="project" value="InterPro"/>
</dbReference>
<evidence type="ECO:0000259" key="2">
    <source>
        <dbReference type="Pfam" id="PF13354"/>
    </source>
</evidence>
<evidence type="ECO:0000256" key="1">
    <source>
        <dbReference type="SAM" id="Phobius"/>
    </source>
</evidence>
<name>A0A430A1I0_9ENTE</name>
<dbReference type="InterPro" id="IPR012338">
    <property type="entry name" value="Beta-lactam/transpept-like"/>
</dbReference>
<evidence type="ECO:0000313" key="3">
    <source>
        <dbReference type="EMBL" id="RSU00224.1"/>
    </source>
</evidence>
<sequence>MLKKGIFIGIIVSVLGVFCGAGLFFIFRPTVTKQKITSTEQKIIKNNRVDSSSEKDIKKQQEEIFSVFNEPQVVKEAVYPKMTADGSELSENILPVGAIVNVKSIDGNSEQVEIISDPAKGFIDKKILEPRQKHVAAREAKRQPNLTVNDVQKKLDDEIAAFLANKGGDVSVFIETVDKSFSYNYNGDKINRTASSIKLPFISYLMTLADQGKIDLETELTFLEHNRMDGTGIIQFEPAGKSYTLEQLAELTIRYSDNVAYVMLLNHLGESNFIQFLSELDSNSPNNRVFSTPQILTKAMAYVHKKSESQPETKMRLLYDWLQQSIFDDGVAIGLPGVDVSHKTGWMPKYMVSNDIALVHDKERPYYITIMTNGYDDTYSEQAISDLSQILDTQLLQLK</sequence>
<comment type="caution">
    <text evidence="3">The sequence shown here is derived from an EMBL/GenBank/DDBJ whole genome shotgun (WGS) entry which is preliminary data.</text>
</comment>
<reference evidence="3 4" key="1">
    <citation type="submission" date="2017-05" db="EMBL/GenBank/DDBJ databases">
        <title>Vagococcus spp. assemblies.</title>
        <authorList>
            <person name="Gulvik C.A."/>
        </authorList>
    </citation>
    <scope>NUCLEOTIDE SEQUENCE [LARGE SCALE GENOMIC DNA]</scope>
    <source>
        <strain evidence="3 4">SS1995</strain>
    </source>
</reference>
<evidence type="ECO:0000313" key="4">
    <source>
        <dbReference type="Proteomes" id="UP000287857"/>
    </source>
</evidence>
<dbReference type="GO" id="GO:0030655">
    <property type="term" value="P:beta-lactam antibiotic catabolic process"/>
    <property type="evidence" value="ECO:0007669"/>
    <property type="project" value="InterPro"/>
</dbReference>
<dbReference type="EMBL" id="NGJS01000002">
    <property type="protein sequence ID" value="RSU00224.1"/>
    <property type="molecule type" value="Genomic_DNA"/>
</dbReference>
<dbReference type="Pfam" id="PF13354">
    <property type="entry name" value="Beta-lactamase2"/>
    <property type="match status" value="1"/>
</dbReference>
<dbReference type="InterPro" id="IPR000871">
    <property type="entry name" value="Beta-lactam_class-A"/>
</dbReference>
<dbReference type="SUPFAM" id="SSF56601">
    <property type="entry name" value="beta-lactamase/transpeptidase-like"/>
    <property type="match status" value="1"/>
</dbReference>
<dbReference type="Gene3D" id="3.40.710.10">
    <property type="entry name" value="DD-peptidase/beta-lactamase superfamily"/>
    <property type="match status" value="1"/>
</dbReference>
<keyword evidence="1" id="KW-0472">Membrane</keyword>
<dbReference type="InterPro" id="IPR045155">
    <property type="entry name" value="Beta-lactam_cat"/>
</dbReference>
<dbReference type="GO" id="GO:0008800">
    <property type="term" value="F:beta-lactamase activity"/>
    <property type="evidence" value="ECO:0007669"/>
    <property type="project" value="InterPro"/>
</dbReference>
<dbReference type="Proteomes" id="UP000287857">
    <property type="component" value="Unassembled WGS sequence"/>
</dbReference>
<feature type="transmembrane region" description="Helical" evidence="1">
    <location>
        <begin position="6"/>
        <end position="27"/>
    </location>
</feature>
<keyword evidence="1" id="KW-1133">Transmembrane helix</keyword>
<dbReference type="PANTHER" id="PTHR35333:SF3">
    <property type="entry name" value="BETA-LACTAMASE-TYPE TRANSPEPTIDASE FOLD CONTAINING PROTEIN"/>
    <property type="match status" value="1"/>
</dbReference>
<dbReference type="OrthoDB" id="9775096at2"/>
<keyword evidence="1" id="KW-0812">Transmembrane</keyword>